<evidence type="ECO:0000313" key="6">
    <source>
        <dbReference type="Proteomes" id="UP000813824"/>
    </source>
</evidence>
<dbReference type="InterPro" id="IPR042099">
    <property type="entry name" value="ANL_N_sf"/>
</dbReference>
<feature type="domain" description="Thioester reductase (TE)" evidence="4">
    <location>
        <begin position="712"/>
        <end position="947"/>
    </location>
</feature>
<accession>A0A8K0UGB5</accession>
<dbReference type="PANTHER" id="PTHR43439:SF2">
    <property type="entry name" value="ENZYME, PUTATIVE (JCVI)-RELATED"/>
    <property type="match status" value="1"/>
</dbReference>
<dbReference type="SUPFAM" id="SSF51735">
    <property type="entry name" value="NAD(P)-binding Rossmann-fold domains"/>
    <property type="match status" value="1"/>
</dbReference>
<dbReference type="Proteomes" id="UP000813824">
    <property type="component" value="Unassembled WGS sequence"/>
</dbReference>
<evidence type="ECO:0000256" key="1">
    <source>
        <dbReference type="ARBA" id="ARBA00022450"/>
    </source>
</evidence>
<keyword evidence="6" id="KW-1185">Reference proteome</keyword>
<dbReference type="Gene3D" id="3.40.50.720">
    <property type="entry name" value="NAD(P)-binding Rossmann-like Domain"/>
    <property type="match status" value="1"/>
</dbReference>
<evidence type="ECO:0000256" key="2">
    <source>
        <dbReference type="ARBA" id="ARBA00022553"/>
    </source>
</evidence>
<dbReference type="InterPro" id="IPR036291">
    <property type="entry name" value="NAD(P)-bd_dom_sf"/>
</dbReference>
<dbReference type="InterPro" id="IPR013120">
    <property type="entry name" value="FAR_NAD-bd"/>
</dbReference>
<proteinExistence type="predicted"/>
<protein>
    <submittedName>
        <fullName evidence="5">Aminoadipate reductase</fullName>
    </submittedName>
</protein>
<dbReference type="InterPro" id="IPR020845">
    <property type="entry name" value="AMP-binding_CS"/>
</dbReference>
<reference evidence="5" key="1">
    <citation type="journal article" date="2021" name="New Phytol.">
        <title>Evolutionary innovations through gain and loss of genes in the ectomycorrhizal Boletales.</title>
        <authorList>
            <person name="Wu G."/>
            <person name="Miyauchi S."/>
            <person name="Morin E."/>
            <person name="Kuo A."/>
            <person name="Drula E."/>
            <person name="Varga T."/>
            <person name="Kohler A."/>
            <person name="Feng B."/>
            <person name="Cao Y."/>
            <person name="Lipzen A."/>
            <person name="Daum C."/>
            <person name="Hundley H."/>
            <person name="Pangilinan J."/>
            <person name="Johnson J."/>
            <person name="Barry K."/>
            <person name="LaButti K."/>
            <person name="Ng V."/>
            <person name="Ahrendt S."/>
            <person name="Min B."/>
            <person name="Choi I.G."/>
            <person name="Park H."/>
            <person name="Plett J.M."/>
            <person name="Magnuson J."/>
            <person name="Spatafora J.W."/>
            <person name="Nagy L.G."/>
            <person name="Henrissat B."/>
            <person name="Grigoriev I.V."/>
            <person name="Yang Z.L."/>
            <person name="Xu J."/>
            <person name="Martin F.M."/>
        </authorList>
    </citation>
    <scope>NUCLEOTIDE SEQUENCE</scope>
    <source>
        <strain evidence="5">KKN 215</strain>
    </source>
</reference>
<dbReference type="Pfam" id="PF07993">
    <property type="entry name" value="NAD_binding_4"/>
    <property type="match status" value="1"/>
</dbReference>
<dbReference type="EMBL" id="JAEVFJ010000039">
    <property type="protein sequence ID" value="KAH8088908.1"/>
    <property type="molecule type" value="Genomic_DNA"/>
</dbReference>
<comment type="caution">
    <text evidence="5">The sequence shown here is derived from an EMBL/GenBank/DDBJ whole genome shotgun (WGS) entry which is preliminary data.</text>
</comment>
<dbReference type="InterPro" id="IPR000873">
    <property type="entry name" value="AMP-dep_synth/lig_dom"/>
</dbReference>
<gene>
    <name evidence="5" type="ORF">BXZ70DRAFT_499394</name>
</gene>
<dbReference type="AlphaFoldDB" id="A0A8K0UGB5"/>
<dbReference type="SUPFAM" id="SSF56801">
    <property type="entry name" value="Acetyl-CoA synthetase-like"/>
    <property type="match status" value="1"/>
</dbReference>
<evidence type="ECO:0000313" key="5">
    <source>
        <dbReference type="EMBL" id="KAH8088908.1"/>
    </source>
</evidence>
<dbReference type="InterPro" id="IPR051414">
    <property type="entry name" value="Adenylate-forming_Reductase"/>
</dbReference>
<evidence type="ECO:0000259" key="4">
    <source>
        <dbReference type="Pfam" id="PF07993"/>
    </source>
</evidence>
<sequence length="1087" mass="119450">MTTSTETKYPHSDGSVPALWGTLDWQAEHHSSETWAIFPSPEDPTKLDSLSFLDLALASHRVAHELRPIRTSSDGEVVVLLLHCDTIHYGAVVVGAMRAGLVPFPVSPRNNPQAVVNLLEKTNCHRIVSQASLQPLVKAITAILTEKNFPLQVNELPHINDVFPSLSQQHGEKAKNVERYPTPSAPHRPDDIVIYLHSSGSTGFPKAIPLTQRILTLWMSNTTVMQARVRPVKYAVMVLPTFHMMGFVTQLTNPLTNGRAWVAYQPKYPSPPVAPTPQNFLEVAKLAECNGLMTIPAFVEAWARSDEAIAYLKTLRIVLFGGGPLSTSTGTKLEQAGVRLCTAYAGTEWGPYTHSWDDDGENLWTLKSSWQWVTFPPEVKPRWVPQGDGTYEAQFLTCATHQPAIENLPDTKGYATSDLFVPHPTKPGFWRTIGRGDDVITLSSGEKIVPPAQENFLITHPMIQGAVMFGRARNEPGVLLEPRPQFAFDPADESKLIEFRNQVWPHVEQANKLAPAFARIFKEMIIVTSPVKPVGRAGKGTILRKQLLNDYNDEIEQLYESVQASKTDNGIVPPDTWNLESIQPWLSEHAAAINNGVAPSPSVDLFEQGFDSLSATFLRNRILGSLRSSTHAAASAASKFIPQDFVFTYPTMEKLALAVFQLIHPASVDNTSADILTDTEEITAMVEKYSADFPMLSKSRLPISVGEKEVLLTGSTGGLGSHLLSTLLADERISRVYTLDRGTDIKRRLRASFEDRGIHIEVLNSPKLTVLSADYGLHGLGLSHEVLSEIQLSVTHIIHNAWRVDFNISLGSFESHIRGTRYLLNFASTCKHDVRFLFSSSISSVARWDATKGAVPEEVSLDPGSAGTNGYGQSKYVVERILNNATQKGYATTALRIGQIAGSATTGAWNTSDWVPIIVKSSSKIGALPDLPGDVAWLPMETVCNTILDVVTASHPERLPSLINIVHPRPISWRSIMQDVSHALGAGEKSLPLIAFDEWLAKVEGAASNDTKEGFESVPAFKILPFLRQISPSRGQSVTSTGARSVLMYDSTKAQTVSASLRDAKPLTEEEVGLWVKYWSSKGFVRI</sequence>
<dbReference type="Pfam" id="PF00501">
    <property type="entry name" value="AMP-binding"/>
    <property type="match status" value="1"/>
</dbReference>
<dbReference type="OrthoDB" id="429813at2759"/>
<organism evidence="5 6">
    <name type="scientific">Cristinia sonorae</name>
    <dbReference type="NCBI Taxonomy" id="1940300"/>
    <lineage>
        <taxon>Eukaryota</taxon>
        <taxon>Fungi</taxon>
        <taxon>Dikarya</taxon>
        <taxon>Basidiomycota</taxon>
        <taxon>Agaricomycotina</taxon>
        <taxon>Agaricomycetes</taxon>
        <taxon>Agaricomycetidae</taxon>
        <taxon>Agaricales</taxon>
        <taxon>Pleurotineae</taxon>
        <taxon>Stephanosporaceae</taxon>
        <taxon>Cristinia</taxon>
    </lineage>
</organism>
<name>A0A8K0UGB5_9AGAR</name>
<keyword evidence="2" id="KW-0597">Phosphoprotein</keyword>
<evidence type="ECO:0000259" key="3">
    <source>
        <dbReference type="Pfam" id="PF00501"/>
    </source>
</evidence>
<dbReference type="PANTHER" id="PTHR43439">
    <property type="entry name" value="PHENYLACETATE-COENZYME A LIGASE"/>
    <property type="match status" value="1"/>
</dbReference>
<keyword evidence="1" id="KW-0596">Phosphopantetheine</keyword>
<dbReference type="Pfam" id="PF23562">
    <property type="entry name" value="AMP-binding_C_3"/>
    <property type="match status" value="1"/>
</dbReference>
<dbReference type="Gene3D" id="3.40.50.12780">
    <property type="entry name" value="N-terminal domain of ligase-like"/>
    <property type="match status" value="1"/>
</dbReference>
<dbReference type="PROSITE" id="PS00455">
    <property type="entry name" value="AMP_BINDING"/>
    <property type="match status" value="1"/>
</dbReference>
<feature type="domain" description="AMP-dependent synthetase/ligase" evidence="3">
    <location>
        <begin position="24"/>
        <end position="367"/>
    </location>
</feature>